<dbReference type="Gene3D" id="1.25.10.10">
    <property type="entry name" value="Leucine-rich Repeat Variant"/>
    <property type="match status" value="1"/>
</dbReference>
<dbReference type="Proteomes" id="UP000541811">
    <property type="component" value="Unassembled WGS sequence"/>
</dbReference>
<keyword evidence="12" id="KW-1185">Reference proteome</keyword>
<gene>
    <name evidence="11" type="primary">Armc9</name>
    <name evidence="11" type="ORF">AREINT_R09464</name>
</gene>
<feature type="compositionally biased region" description="Low complexity" evidence="8">
    <location>
        <begin position="755"/>
        <end position="777"/>
    </location>
</feature>
<evidence type="ECO:0000256" key="2">
    <source>
        <dbReference type="ARBA" id="ARBA00004120"/>
    </source>
</evidence>
<evidence type="ECO:0000313" key="11">
    <source>
        <dbReference type="EMBL" id="NXK20868.1"/>
    </source>
</evidence>
<feature type="compositionally biased region" description="Acidic residues" evidence="8">
    <location>
        <begin position="567"/>
        <end position="581"/>
    </location>
</feature>
<feature type="region of interest" description="Disordered" evidence="8">
    <location>
        <begin position="724"/>
        <end position="777"/>
    </location>
</feature>
<accession>A0A7L0HN02</accession>
<feature type="non-terminal residue" evidence="11">
    <location>
        <position position="777"/>
    </location>
</feature>
<dbReference type="GO" id="GO:0060271">
    <property type="term" value="P:cilium assembly"/>
    <property type="evidence" value="ECO:0007669"/>
    <property type="project" value="InterPro"/>
</dbReference>
<dbReference type="EMBL" id="VXAK01010323">
    <property type="protein sequence ID" value="NXK20868.1"/>
    <property type="molecule type" value="Genomic_DNA"/>
</dbReference>
<keyword evidence="4" id="KW-0963">Cytoplasm</keyword>
<dbReference type="AlphaFoldDB" id="A0A7L0HN02"/>
<feature type="region of interest" description="Disordered" evidence="8">
    <location>
        <begin position="562"/>
        <end position="581"/>
    </location>
</feature>
<evidence type="ECO:0000256" key="4">
    <source>
        <dbReference type="ARBA" id="ARBA00022490"/>
    </source>
</evidence>
<dbReference type="PROSITE" id="PS50896">
    <property type="entry name" value="LISH"/>
    <property type="match status" value="1"/>
</dbReference>
<evidence type="ECO:0000259" key="9">
    <source>
        <dbReference type="Pfam" id="PF21050"/>
    </source>
</evidence>
<dbReference type="GO" id="GO:0036064">
    <property type="term" value="C:ciliary basal body"/>
    <property type="evidence" value="ECO:0007669"/>
    <property type="project" value="InterPro"/>
</dbReference>
<evidence type="ECO:0000256" key="1">
    <source>
        <dbReference type="ARBA" id="ARBA00004114"/>
    </source>
</evidence>
<organism evidence="11 12">
    <name type="scientific">Arenaria interpres</name>
    <name type="common">Ruddy turnstone</name>
    <name type="synonym">Tringa interpres</name>
    <dbReference type="NCBI Taxonomy" id="54971"/>
    <lineage>
        <taxon>Eukaryota</taxon>
        <taxon>Metazoa</taxon>
        <taxon>Chordata</taxon>
        <taxon>Craniata</taxon>
        <taxon>Vertebrata</taxon>
        <taxon>Euteleostomi</taxon>
        <taxon>Archelosauria</taxon>
        <taxon>Archosauria</taxon>
        <taxon>Dinosauria</taxon>
        <taxon>Saurischia</taxon>
        <taxon>Theropoda</taxon>
        <taxon>Coelurosauria</taxon>
        <taxon>Aves</taxon>
        <taxon>Neognathae</taxon>
        <taxon>Neoaves</taxon>
        <taxon>Charadriiformes</taxon>
        <taxon>Scolopacidae</taxon>
        <taxon>Arenaria</taxon>
    </lineage>
</organism>
<evidence type="ECO:0000256" key="7">
    <source>
        <dbReference type="ARBA" id="ARBA00023273"/>
    </source>
</evidence>
<dbReference type="PANTHER" id="PTHR14881">
    <property type="entry name" value="LISH DOMAIN-CONTAINING PROTEIN ARMC9"/>
    <property type="match status" value="1"/>
</dbReference>
<keyword evidence="6" id="KW-0206">Cytoskeleton</keyword>
<evidence type="ECO:0000256" key="3">
    <source>
        <dbReference type="ARBA" id="ARBA00021146"/>
    </source>
</evidence>
<feature type="domain" description="ARMC9 CTLH-like" evidence="10">
    <location>
        <begin position="44"/>
        <end position="174"/>
    </location>
</feature>
<feature type="region of interest" description="Disordered" evidence="8">
    <location>
        <begin position="652"/>
        <end position="677"/>
    </location>
</feature>
<dbReference type="InterPro" id="IPR040369">
    <property type="entry name" value="ARMC9"/>
</dbReference>
<dbReference type="GO" id="GO:0005814">
    <property type="term" value="C:centriole"/>
    <property type="evidence" value="ECO:0007669"/>
    <property type="project" value="UniProtKB-SubCell"/>
</dbReference>
<evidence type="ECO:0000313" key="12">
    <source>
        <dbReference type="Proteomes" id="UP000541811"/>
    </source>
</evidence>
<comment type="caution">
    <text evidence="11">The sequence shown here is derived from an EMBL/GenBank/DDBJ whole genome shotgun (WGS) entry which is preliminary data.</text>
</comment>
<proteinExistence type="predicted"/>
<comment type="subcellular location">
    <subcellularLocation>
        <location evidence="2">Cytoplasm</location>
        <location evidence="2">Cytoskeleton</location>
        <location evidence="2">Cilium basal body</location>
    </subcellularLocation>
    <subcellularLocation>
        <location evidence="1">Cytoplasm</location>
        <location evidence="1">Cytoskeleton</location>
        <location evidence="1">Microtubule organizing center</location>
        <location evidence="1">Centrosome</location>
        <location evidence="1">Centriole</location>
    </subcellularLocation>
</comment>
<sequence>VLQYLDFAEFEETVKVFTKECKTKGKPLPKPAGVSSRDSKALPVQKDLLTAFENGEQKVFFRLWEEHISSSVRDDEPIAQKLEFYLHVYFATYLLKHSMGKPDKAELEERISHFKAYLETKGAALSQTTEFLPFYALPFVPNPMVHPSFKELFQDSWTLDLRTRLERFLSLTLKARQTPRLLTLFKENGQCNKEILQHLHQQLVESEHRTMTYLKRFNKMQADYHNLIGVTAELVDSLEATVNGKMITPEYLQSVCVRLFSNQMRQSVAHSIDFTRPGTASTMLRASLAPVKVQDVPLLPSLDYEKLKKDLITGNDRLKAFLLQALRWRLTTSYPGEQRDTVLQAYISNDLLDCHSNCQRSVLKLLHSKSEVVRQYMARLINAFASLAEGRVYLSQNPALLRMLEERLKAEDKDSLTWENVLGALQKFSLRRALQSAMIKDGLIFWLVDVLRDTDCLSDYTLEYSVALLMNLCLRSAGKKMCARIATHVLKVLSNLLGHENHEIQPYVNGALYSILGIPSVREEARAMGMEEILRCFIKEGNAEMIRQIEYIIKQLNSEEPLNDNIVSDDEEEEEDEEEDHDIMEADLDKDEVLQPQLGELAGEKLLTTEYLGIMTHTPKTKKKLFPGVHQSIDEPLQRPVTPGYHRNVYLMPENDTSSCHDRDEKLQSLPSGRPPVCGGSRSSISDLCISPSCFSWLQTYYAYIFLHALLTLSISSYSEFPSAFTSKPKIPRTPEVQSASPRKGKMLAIAPQFSQSGPQQTSRPSSSGSSTRSRQS</sequence>
<dbReference type="PANTHER" id="PTHR14881:SF4">
    <property type="entry name" value="LISH DOMAIN-CONTAINING PROTEIN ARMC9"/>
    <property type="match status" value="1"/>
</dbReference>
<dbReference type="GO" id="GO:0097542">
    <property type="term" value="C:ciliary tip"/>
    <property type="evidence" value="ECO:0007669"/>
    <property type="project" value="TreeGrafter"/>
</dbReference>
<dbReference type="InterPro" id="IPR016024">
    <property type="entry name" value="ARM-type_fold"/>
</dbReference>
<dbReference type="Pfam" id="PF23138">
    <property type="entry name" value="CTLH_Armc9"/>
    <property type="match status" value="1"/>
</dbReference>
<evidence type="ECO:0000259" key="10">
    <source>
        <dbReference type="Pfam" id="PF23138"/>
    </source>
</evidence>
<evidence type="ECO:0000256" key="8">
    <source>
        <dbReference type="SAM" id="MobiDB-lite"/>
    </source>
</evidence>
<dbReference type="SUPFAM" id="SSF48371">
    <property type="entry name" value="ARM repeat"/>
    <property type="match status" value="1"/>
</dbReference>
<feature type="domain" description="LisH" evidence="9">
    <location>
        <begin position="438"/>
        <end position="557"/>
    </location>
</feature>
<dbReference type="InterPro" id="IPR048959">
    <property type="entry name" value="ARMC9_ARM_dom"/>
</dbReference>
<dbReference type="InterPro" id="IPR011989">
    <property type="entry name" value="ARM-like"/>
</dbReference>
<evidence type="ECO:0000256" key="6">
    <source>
        <dbReference type="ARBA" id="ARBA00023212"/>
    </source>
</evidence>
<dbReference type="InterPro" id="IPR006594">
    <property type="entry name" value="LisH"/>
</dbReference>
<reference evidence="11 12" key="1">
    <citation type="submission" date="2019-09" db="EMBL/GenBank/DDBJ databases">
        <title>Bird 10,000 Genomes (B10K) Project - Family phase.</title>
        <authorList>
            <person name="Zhang G."/>
        </authorList>
    </citation>
    <scope>NUCLEOTIDE SEQUENCE [LARGE SCALE GENOMIC DNA]</scope>
    <source>
        <strain evidence="11">B10K-DU-005-73</strain>
        <tissue evidence="11">Liver</tissue>
    </source>
</reference>
<dbReference type="InterPro" id="IPR056327">
    <property type="entry name" value="ARMC9_CTLH-like_dom"/>
</dbReference>
<keyword evidence="7" id="KW-0966">Cell projection</keyword>
<dbReference type="Pfam" id="PF21050">
    <property type="entry name" value="ARMC9_ARM"/>
    <property type="match status" value="1"/>
</dbReference>
<name>A0A7L0HN02_AREIN</name>
<dbReference type="Pfam" id="PF21051">
    <property type="entry name" value="ARMC9_LisH"/>
    <property type="match status" value="1"/>
</dbReference>
<dbReference type="FunFam" id="1.25.10.10:FF:000124">
    <property type="entry name" value="lisH domain-containing protein ARMC9 isoform X1"/>
    <property type="match status" value="1"/>
</dbReference>
<keyword evidence="5" id="KW-0970">Cilium biogenesis/degradation</keyword>
<feature type="non-terminal residue" evidence="11">
    <location>
        <position position="1"/>
    </location>
</feature>
<dbReference type="InterPro" id="IPR048957">
    <property type="entry name" value="ARMC9_LisH"/>
</dbReference>
<evidence type="ECO:0000256" key="5">
    <source>
        <dbReference type="ARBA" id="ARBA00022794"/>
    </source>
</evidence>
<protein>
    <recommendedName>
        <fullName evidence="3">LisH domain-containing protein ARMC9</fullName>
    </recommendedName>
</protein>